<reference evidence="1 2" key="1">
    <citation type="journal article" date="2016" name="Nat. Commun.">
        <title>Thousands of microbial genomes shed light on interconnected biogeochemical processes in an aquifer system.</title>
        <authorList>
            <person name="Anantharaman K."/>
            <person name="Brown C.T."/>
            <person name="Hug L.A."/>
            <person name="Sharon I."/>
            <person name="Castelle C.J."/>
            <person name="Probst A.J."/>
            <person name="Thomas B.C."/>
            <person name="Singh A."/>
            <person name="Wilkins M.J."/>
            <person name="Karaoz U."/>
            <person name="Brodie E.L."/>
            <person name="Williams K.H."/>
            <person name="Hubbard S.S."/>
            <person name="Banfield J.F."/>
        </authorList>
    </citation>
    <scope>NUCLEOTIDE SEQUENCE [LARGE SCALE GENOMIC DNA]</scope>
</reference>
<evidence type="ECO:0000313" key="1">
    <source>
        <dbReference type="EMBL" id="OGI98434.1"/>
    </source>
</evidence>
<sequence>MEKLDQEAKIINPVSTGREPEFDQQKIEWGQSIFSDEKISDYLADIIERMREYDEYLEKNVLKELNRIHEGVAEHLDILETAMRQSESEEIRERALKILFCLARTAFLTDINLRPRLNELILRNIDIAIAIVENNTPQRNYAKLILAFYYDISTKDEPREDVPKVSGEFSEKTRLALHKYLETISKEGVFNRDDIMIFDILLSRGDLSEVKESIYSLMRYVYDVHDYEVILACLNSKSDWLVEVGRIAIIRVLQQYNFSEDTINKMIDEWLFGGGSEFYIPIAVEKNIKMMKSIEEKRPGIVQFLMSKFNIYNFGRYPEELLIRQYDEYENDELPYGIVIFPEDDHNAAFFENGDVLEEIENELKDKYAMRIMEAGNKKDLLRLLIRMRLKYGQKHKISYAIVGGHGNKKELTIGNVHDTEGREVLIEDLTRYQKRKYKLFEDNATIILIACNTGEPGGIGSQLSKAMGINVIAPSGISGVKSIKPKIKSNGSLEFDVKYTNRSKGAKFKPE</sequence>
<evidence type="ECO:0000313" key="2">
    <source>
        <dbReference type="Proteomes" id="UP000176479"/>
    </source>
</evidence>
<comment type="caution">
    <text evidence="1">The sequence shown here is derived from an EMBL/GenBank/DDBJ whole genome shotgun (WGS) entry which is preliminary data.</text>
</comment>
<protein>
    <submittedName>
        <fullName evidence="1">Uncharacterized protein</fullName>
    </submittedName>
</protein>
<accession>A0A1F6XWF6</accession>
<gene>
    <name evidence="1" type="ORF">A3H53_02175</name>
</gene>
<dbReference type="AlphaFoldDB" id="A0A1F6XWF6"/>
<organism evidence="1 2">
    <name type="scientific">Candidatus Nomurabacteria bacterium RIFCSPLOWO2_02_FULL_40_10</name>
    <dbReference type="NCBI Taxonomy" id="1801786"/>
    <lineage>
        <taxon>Bacteria</taxon>
        <taxon>Candidatus Nomuraibacteriota</taxon>
    </lineage>
</organism>
<name>A0A1F6XWF6_9BACT</name>
<dbReference type="Proteomes" id="UP000176479">
    <property type="component" value="Unassembled WGS sequence"/>
</dbReference>
<dbReference type="EMBL" id="MFVK01000034">
    <property type="protein sequence ID" value="OGI98434.1"/>
    <property type="molecule type" value="Genomic_DNA"/>
</dbReference>
<proteinExistence type="predicted"/>